<feature type="region of interest" description="Disordered" evidence="1">
    <location>
        <begin position="103"/>
        <end position="145"/>
    </location>
</feature>
<evidence type="ECO:0000313" key="3">
    <source>
        <dbReference type="EMBL" id="ABW04627.1"/>
    </source>
</evidence>
<dbReference type="Gene3D" id="1.20.5.170">
    <property type="match status" value="1"/>
</dbReference>
<organism evidence="3">
    <name type="scientific">Haliotis diversicolor supertexta</name>
    <dbReference type="NCBI Taxonomy" id="283615"/>
    <lineage>
        <taxon>Eukaryota</taxon>
        <taxon>Metazoa</taxon>
        <taxon>Spiralia</taxon>
        <taxon>Lophotrochozoa</taxon>
        <taxon>Mollusca</taxon>
        <taxon>Gastropoda</taxon>
        <taxon>Vetigastropoda</taxon>
        <taxon>Lepetellida</taxon>
        <taxon>Haliotoidea</taxon>
        <taxon>Haliotidae</taxon>
        <taxon>Haliotis</taxon>
    </lineage>
</organism>
<name>E6Y2Z5_HALDV</name>
<dbReference type="GO" id="GO:0000981">
    <property type="term" value="F:DNA-binding transcription factor activity, RNA polymerase II-specific"/>
    <property type="evidence" value="ECO:0007669"/>
    <property type="project" value="TreeGrafter"/>
</dbReference>
<feature type="compositionally biased region" description="Polar residues" evidence="1">
    <location>
        <begin position="103"/>
        <end position="113"/>
    </location>
</feature>
<sequence length="213" mass="22858">MDTLQMYDTPLIEASKDSTLASQQHAQVVKTELTSPVQTDFVALGPASSTAYPTTVCMPEFEQLASGSEDSQSVWDQTIKAEDSVYSACSEATTFTSLTNLASPTVSSSSQIGSPGPVRSPSGKGNSGKRQLPKGTEEYIEKRARNNIAVRKSRAKAKEKQKQTEGRVSNLVGENERLQKKVDLLTKGLNVLKGLFINVGAALPSSFAKLLES</sequence>
<evidence type="ECO:0000259" key="2">
    <source>
        <dbReference type="PROSITE" id="PS50217"/>
    </source>
</evidence>
<dbReference type="PANTHER" id="PTHR23334:SF20">
    <property type="entry name" value="BASIC LEUCINE ZIPPER 24"/>
    <property type="match status" value="1"/>
</dbReference>
<feature type="compositionally biased region" description="Basic and acidic residues" evidence="1">
    <location>
        <begin position="135"/>
        <end position="144"/>
    </location>
</feature>
<dbReference type="PROSITE" id="PS50217">
    <property type="entry name" value="BZIP"/>
    <property type="match status" value="1"/>
</dbReference>
<dbReference type="Pfam" id="PF07716">
    <property type="entry name" value="bZIP_2"/>
    <property type="match status" value="1"/>
</dbReference>
<reference evidence="3" key="1">
    <citation type="submission" date="2007-07" db="EMBL/GenBank/DDBJ databases">
        <title>Characterization of a CCAAT enhancer binding protein in a gastropod abalone, Haliotis diversicolor supertexta.</title>
        <authorList>
            <person name="Wu L."/>
            <person name="Wu X."/>
        </authorList>
    </citation>
    <scope>NUCLEOTIDE SEQUENCE</scope>
</reference>
<dbReference type="CDD" id="cd14693">
    <property type="entry name" value="bZIP_CEBP"/>
    <property type="match status" value="1"/>
</dbReference>
<dbReference type="InterPro" id="IPR046347">
    <property type="entry name" value="bZIP_sf"/>
</dbReference>
<dbReference type="GO" id="GO:0000978">
    <property type="term" value="F:RNA polymerase II cis-regulatory region sequence-specific DNA binding"/>
    <property type="evidence" value="ECO:0007669"/>
    <property type="project" value="TreeGrafter"/>
</dbReference>
<protein>
    <submittedName>
        <fullName evidence="3">CCAAT enhancer binding protein</fullName>
    </submittedName>
</protein>
<dbReference type="AlphaFoldDB" id="E6Y2Z5"/>
<dbReference type="InterPro" id="IPR004827">
    <property type="entry name" value="bZIP"/>
</dbReference>
<dbReference type="SMART" id="SM00338">
    <property type="entry name" value="BRLZ"/>
    <property type="match status" value="1"/>
</dbReference>
<evidence type="ECO:0000256" key="1">
    <source>
        <dbReference type="SAM" id="MobiDB-lite"/>
    </source>
</evidence>
<dbReference type="InterPro" id="IPR031106">
    <property type="entry name" value="C/EBP"/>
</dbReference>
<dbReference type="PANTHER" id="PTHR23334">
    <property type="entry name" value="CCAAT/ENHANCER BINDING PROTEIN"/>
    <property type="match status" value="1"/>
</dbReference>
<feature type="domain" description="BZIP" evidence="2">
    <location>
        <begin position="136"/>
        <end position="199"/>
    </location>
</feature>
<dbReference type="GO" id="GO:0006351">
    <property type="term" value="P:DNA-templated transcription"/>
    <property type="evidence" value="ECO:0007669"/>
    <property type="project" value="InterPro"/>
</dbReference>
<proteinExistence type="evidence at transcript level"/>
<dbReference type="EMBL" id="EU071823">
    <property type="protein sequence ID" value="ABW04627.1"/>
    <property type="molecule type" value="mRNA"/>
</dbReference>
<accession>E6Y2Z5</accession>
<dbReference type="SUPFAM" id="SSF57959">
    <property type="entry name" value="Leucine zipper domain"/>
    <property type="match status" value="1"/>
</dbReference>